<organism evidence="2 3">
    <name type="scientific">Shimia haliotis</name>
    <dbReference type="NCBI Taxonomy" id="1280847"/>
    <lineage>
        <taxon>Bacteria</taxon>
        <taxon>Pseudomonadati</taxon>
        <taxon>Pseudomonadota</taxon>
        <taxon>Alphaproteobacteria</taxon>
        <taxon>Rhodobacterales</taxon>
        <taxon>Roseobacteraceae</taxon>
    </lineage>
</organism>
<keyword evidence="3" id="KW-1185">Reference proteome</keyword>
<dbReference type="RefSeq" id="WP_093324506.1">
    <property type="nucleotide sequence ID" value="NZ_FOSZ01000005.1"/>
</dbReference>
<dbReference type="Proteomes" id="UP000198851">
    <property type="component" value="Unassembled WGS sequence"/>
</dbReference>
<dbReference type="AlphaFoldDB" id="A0A1I4FAP4"/>
<dbReference type="CDD" id="cd11614">
    <property type="entry name" value="SAF_CpaB_FlgA_like"/>
    <property type="match status" value="1"/>
</dbReference>
<evidence type="ECO:0000313" key="3">
    <source>
        <dbReference type="Proteomes" id="UP000198851"/>
    </source>
</evidence>
<dbReference type="InterPro" id="IPR017592">
    <property type="entry name" value="Pilus_assmbl_Flp-typ_CpaB"/>
</dbReference>
<proteinExistence type="predicted"/>
<reference evidence="3" key="1">
    <citation type="submission" date="2016-10" db="EMBL/GenBank/DDBJ databases">
        <authorList>
            <person name="Varghese N."/>
            <person name="Submissions S."/>
        </authorList>
    </citation>
    <scope>NUCLEOTIDE SEQUENCE [LARGE SCALE GENOMIC DNA]</scope>
    <source>
        <strain evidence="3">DSM 28453</strain>
    </source>
</reference>
<feature type="domain" description="Flp pilus assembly protein RcpC/CpaB" evidence="1">
    <location>
        <begin position="123"/>
        <end position="226"/>
    </location>
</feature>
<dbReference type="STRING" id="1280847.SAMN04488036_105266"/>
<evidence type="ECO:0000313" key="2">
    <source>
        <dbReference type="EMBL" id="SFL13876.1"/>
    </source>
</evidence>
<accession>A0A1I4FAP4</accession>
<dbReference type="OrthoDB" id="163768at2"/>
<protein>
    <submittedName>
        <fullName evidence="2">Pilus assembly protein CpaB</fullName>
    </submittedName>
</protein>
<gene>
    <name evidence="2" type="ORF">SAMN04488036_105266</name>
</gene>
<dbReference type="Pfam" id="PF16976">
    <property type="entry name" value="RcpC"/>
    <property type="match status" value="1"/>
</dbReference>
<sequence length="285" mass="31157">MRAIFAAVLLVGLGIAGFAVYMAQNYIQGYESALARQKNETPSIELVEGFIVSRPMKYGETLEPKDLLRVKWPKKAMPEGMFLKAEEIFPPNDDRRRVMLRSMEKGELLIAAKVTQPGQHAGITSRLSSGQRAFTIKVDATSGVSGFLRPGDRVDVLWTGNPSGDRDRGEITKLIDANVSIVAIDQSTNEEEEAGRVARTVTVSGTLQQVAALELAQQTGRLSLTLVGATDDTVSTAVEIDQRQLLGIVEEEIVEEVAEIEQERVCTITNNKGTEKIKIVIPCTN</sequence>
<dbReference type="NCBIfam" id="TIGR03177">
    <property type="entry name" value="pilus_cpaB"/>
    <property type="match status" value="1"/>
</dbReference>
<name>A0A1I4FAP4_9RHOB</name>
<dbReference type="EMBL" id="FOSZ01000005">
    <property type="protein sequence ID" value="SFL13876.1"/>
    <property type="molecule type" value="Genomic_DNA"/>
</dbReference>
<evidence type="ECO:0000259" key="1">
    <source>
        <dbReference type="Pfam" id="PF16976"/>
    </source>
</evidence>
<dbReference type="InterPro" id="IPR031571">
    <property type="entry name" value="RcpC_dom"/>
</dbReference>